<dbReference type="PRINTS" id="PR00412">
    <property type="entry name" value="EPOXHYDRLASE"/>
</dbReference>
<gene>
    <name evidence="2" type="ORF">AWC07_10510</name>
</gene>
<dbReference type="RefSeq" id="WP_036417283.1">
    <property type="nucleotide sequence ID" value="NZ_LQOX01000115.1"/>
</dbReference>
<dbReference type="PANTHER" id="PTHR46438">
    <property type="entry name" value="ALPHA/BETA-HYDROLASES SUPERFAMILY PROTEIN"/>
    <property type="match status" value="1"/>
</dbReference>
<keyword evidence="3" id="KW-1185">Reference proteome</keyword>
<dbReference type="GO" id="GO:0016787">
    <property type="term" value="F:hydrolase activity"/>
    <property type="evidence" value="ECO:0007669"/>
    <property type="project" value="UniProtKB-KW"/>
</dbReference>
<protein>
    <submittedName>
        <fullName evidence="2">2-hydroxy-6-ketonona-2,4-dienedioic acid hydrolase</fullName>
    </submittedName>
</protein>
<dbReference type="PRINTS" id="PR00111">
    <property type="entry name" value="ABHYDROLASE"/>
</dbReference>
<evidence type="ECO:0000259" key="1">
    <source>
        <dbReference type="Pfam" id="PF00561"/>
    </source>
</evidence>
<evidence type="ECO:0000313" key="2">
    <source>
        <dbReference type="EMBL" id="ORV66874.1"/>
    </source>
</evidence>
<reference evidence="2 3" key="1">
    <citation type="submission" date="2016-01" db="EMBL/GenBank/DDBJ databases">
        <title>The new phylogeny of the genus Mycobacterium.</title>
        <authorList>
            <person name="Tarcisio F."/>
            <person name="Conor M."/>
            <person name="Antonella G."/>
            <person name="Elisabetta G."/>
            <person name="Giulia F.S."/>
            <person name="Sara T."/>
            <person name="Anna F."/>
            <person name="Clotilde B."/>
            <person name="Roberto B."/>
            <person name="Veronica D.S."/>
            <person name="Fabio R."/>
            <person name="Monica P."/>
            <person name="Olivier J."/>
            <person name="Enrico T."/>
            <person name="Nicola S."/>
        </authorList>
    </citation>
    <scope>NUCLEOTIDE SEQUENCE [LARGE SCALE GENOMIC DNA]</scope>
    <source>
        <strain evidence="2 3">DSM 43505</strain>
    </source>
</reference>
<sequence length="291" mass="31643">MTVTELTENTAVVAGKTIFFAEKGHGSPVVLLHGGGPGASGVSNYSRNIDALAQSYRVIVPDMPGYGRSAKGADYDDPFGYLADMIRGLLDELNIQTAHLIGNSYGGATALRLALDTPHRAGKLVLMGPAGIGTTRYLPTKGLQSLLSYYSGTGASREKLATFVRSYLVYHGTAVPDDLIDSRYQASIDPEVVANPPLQRPSGPMALRTAWRMDLTRDKRLKQLPNPTLVLWGRDDKVNRPSGATLLVNLMPNAGLVMTPRTGHWMQWERAELFNQLVTEFLSPNYKLANS</sequence>
<dbReference type="InterPro" id="IPR000639">
    <property type="entry name" value="Epox_hydrolase-like"/>
</dbReference>
<dbReference type="STRING" id="1777.AWC07_10510"/>
<accession>A0A1X1VCV0</accession>
<keyword evidence="2" id="KW-0378">Hydrolase</keyword>
<evidence type="ECO:0000313" key="3">
    <source>
        <dbReference type="Proteomes" id="UP000193738"/>
    </source>
</evidence>
<proteinExistence type="predicted"/>
<organism evidence="2 3">
    <name type="scientific">Mycobacterium gastri</name>
    <dbReference type="NCBI Taxonomy" id="1777"/>
    <lineage>
        <taxon>Bacteria</taxon>
        <taxon>Bacillati</taxon>
        <taxon>Actinomycetota</taxon>
        <taxon>Actinomycetes</taxon>
        <taxon>Mycobacteriales</taxon>
        <taxon>Mycobacteriaceae</taxon>
        <taxon>Mycobacterium</taxon>
    </lineage>
</organism>
<dbReference type="InterPro" id="IPR029058">
    <property type="entry name" value="AB_hydrolase_fold"/>
</dbReference>
<dbReference type="Proteomes" id="UP000193738">
    <property type="component" value="Unassembled WGS sequence"/>
</dbReference>
<feature type="domain" description="AB hydrolase-1" evidence="1">
    <location>
        <begin position="28"/>
        <end position="270"/>
    </location>
</feature>
<comment type="caution">
    <text evidence="2">The sequence shown here is derived from an EMBL/GenBank/DDBJ whole genome shotgun (WGS) entry which is preliminary data.</text>
</comment>
<dbReference type="Pfam" id="PF00561">
    <property type="entry name" value="Abhydrolase_1"/>
    <property type="match status" value="1"/>
</dbReference>
<dbReference type="SUPFAM" id="SSF53474">
    <property type="entry name" value="alpha/beta-Hydrolases"/>
    <property type="match status" value="1"/>
</dbReference>
<dbReference type="InterPro" id="IPR000073">
    <property type="entry name" value="AB_hydrolase_1"/>
</dbReference>
<dbReference type="AlphaFoldDB" id="A0A1X1VCV0"/>
<dbReference type="EMBL" id="LQOX01000115">
    <property type="protein sequence ID" value="ORV66874.1"/>
    <property type="molecule type" value="Genomic_DNA"/>
</dbReference>
<dbReference type="PANTHER" id="PTHR46438:SF11">
    <property type="entry name" value="LIPASE-RELATED"/>
    <property type="match status" value="1"/>
</dbReference>
<dbReference type="Gene3D" id="3.40.50.1820">
    <property type="entry name" value="alpha/beta hydrolase"/>
    <property type="match status" value="1"/>
</dbReference>
<name>A0A1X1VCV0_MYCGS</name>